<evidence type="ECO:0000313" key="2">
    <source>
        <dbReference type="Proteomes" id="UP001168972"/>
    </source>
</evidence>
<sequence>MNMKTFLNNKVSRVAHNLRKALEIENDFNNEFCEVDAADIISQSLEKFNDNNTSRSSRVQILTLMPSSWSVQKIIDVMGATKHMVQIAKKIVAEKGILATPAKKLVRF</sequence>
<protein>
    <submittedName>
        <fullName evidence="1">Uncharacterized protein</fullName>
    </submittedName>
</protein>
<reference evidence="1" key="1">
    <citation type="journal article" date="2023" name="bioRxiv">
        <title>Scaffold-level genome assemblies of two parasitoid biocontrol wasps reveal the parthenogenesis mechanism and an associated novel virus.</title>
        <authorList>
            <person name="Inwood S."/>
            <person name="Skelly J."/>
            <person name="Guhlin J."/>
            <person name="Harrop T."/>
            <person name="Goldson S."/>
            <person name="Dearden P."/>
        </authorList>
    </citation>
    <scope>NUCLEOTIDE SEQUENCE</scope>
    <source>
        <strain evidence="1">Lincoln</strain>
        <tissue evidence="1">Whole body</tissue>
    </source>
</reference>
<dbReference type="Proteomes" id="UP001168972">
    <property type="component" value="Unassembled WGS sequence"/>
</dbReference>
<evidence type="ECO:0000313" key="1">
    <source>
        <dbReference type="EMBL" id="KAK0158064.1"/>
    </source>
</evidence>
<organism evidence="1 2">
    <name type="scientific">Microctonus hyperodae</name>
    <name type="common">Parasitoid wasp</name>
    <dbReference type="NCBI Taxonomy" id="165561"/>
    <lineage>
        <taxon>Eukaryota</taxon>
        <taxon>Metazoa</taxon>
        <taxon>Ecdysozoa</taxon>
        <taxon>Arthropoda</taxon>
        <taxon>Hexapoda</taxon>
        <taxon>Insecta</taxon>
        <taxon>Pterygota</taxon>
        <taxon>Neoptera</taxon>
        <taxon>Endopterygota</taxon>
        <taxon>Hymenoptera</taxon>
        <taxon>Apocrita</taxon>
        <taxon>Ichneumonoidea</taxon>
        <taxon>Braconidae</taxon>
        <taxon>Euphorinae</taxon>
        <taxon>Microctonus</taxon>
    </lineage>
</organism>
<dbReference type="AlphaFoldDB" id="A0AA39C541"/>
<reference evidence="1" key="2">
    <citation type="submission" date="2023-03" db="EMBL/GenBank/DDBJ databases">
        <authorList>
            <person name="Inwood S.N."/>
            <person name="Skelly J.G."/>
            <person name="Guhlin J."/>
            <person name="Harrop T.W.R."/>
            <person name="Goldson S.G."/>
            <person name="Dearden P.K."/>
        </authorList>
    </citation>
    <scope>NUCLEOTIDE SEQUENCE</scope>
    <source>
        <strain evidence="1">Lincoln</strain>
        <tissue evidence="1">Whole body</tissue>
    </source>
</reference>
<proteinExistence type="predicted"/>
<keyword evidence="2" id="KW-1185">Reference proteome</keyword>
<comment type="caution">
    <text evidence="1">The sequence shown here is derived from an EMBL/GenBank/DDBJ whole genome shotgun (WGS) entry which is preliminary data.</text>
</comment>
<name>A0AA39C541_MICHY</name>
<gene>
    <name evidence="1" type="ORF">PV327_011175</name>
</gene>
<dbReference type="EMBL" id="JAQQBR010001977">
    <property type="protein sequence ID" value="KAK0158064.1"/>
    <property type="molecule type" value="Genomic_DNA"/>
</dbReference>
<accession>A0AA39C541</accession>